<dbReference type="Pfam" id="PF01636">
    <property type="entry name" value="APH"/>
    <property type="match status" value="1"/>
</dbReference>
<reference evidence="2 3" key="1">
    <citation type="journal article" date="2019" name="Nat. Ecol. Evol.">
        <title>Megaphylogeny resolves global patterns of mushroom evolution.</title>
        <authorList>
            <person name="Varga T."/>
            <person name="Krizsan K."/>
            <person name="Foldi C."/>
            <person name="Dima B."/>
            <person name="Sanchez-Garcia M."/>
            <person name="Sanchez-Ramirez S."/>
            <person name="Szollosi G.J."/>
            <person name="Szarkandi J.G."/>
            <person name="Papp V."/>
            <person name="Albert L."/>
            <person name="Andreopoulos W."/>
            <person name="Angelini C."/>
            <person name="Antonin V."/>
            <person name="Barry K.W."/>
            <person name="Bougher N.L."/>
            <person name="Buchanan P."/>
            <person name="Buyck B."/>
            <person name="Bense V."/>
            <person name="Catcheside P."/>
            <person name="Chovatia M."/>
            <person name="Cooper J."/>
            <person name="Damon W."/>
            <person name="Desjardin D."/>
            <person name="Finy P."/>
            <person name="Geml J."/>
            <person name="Haridas S."/>
            <person name="Hughes K."/>
            <person name="Justo A."/>
            <person name="Karasinski D."/>
            <person name="Kautmanova I."/>
            <person name="Kiss B."/>
            <person name="Kocsube S."/>
            <person name="Kotiranta H."/>
            <person name="LaButti K.M."/>
            <person name="Lechner B.E."/>
            <person name="Liimatainen K."/>
            <person name="Lipzen A."/>
            <person name="Lukacs Z."/>
            <person name="Mihaltcheva S."/>
            <person name="Morgado L.N."/>
            <person name="Niskanen T."/>
            <person name="Noordeloos M.E."/>
            <person name="Ohm R.A."/>
            <person name="Ortiz-Santana B."/>
            <person name="Ovrebo C."/>
            <person name="Racz N."/>
            <person name="Riley R."/>
            <person name="Savchenko A."/>
            <person name="Shiryaev A."/>
            <person name="Soop K."/>
            <person name="Spirin V."/>
            <person name="Szebenyi C."/>
            <person name="Tomsovsky M."/>
            <person name="Tulloss R.E."/>
            <person name="Uehling J."/>
            <person name="Grigoriev I.V."/>
            <person name="Vagvolgyi C."/>
            <person name="Papp T."/>
            <person name="Martin F.M."/>
            <person name="Miettinen O."/>
            <person name="Hibbett D.S."/>
            <person name="Nagy L.G."/>
        </authorList>
    </citation>
    <scope>NUCLEOTIDE SEQUENCE [LARGE SCALE GENOMIC DNA]</scope>
    <source>
        <strain evidence="2 3">CBS 309.79</strain>
    </source>
</reference>
<dbReference type="InterPro" id="IPR011009">
    <property type="entry name" value="Kinase-like_dom_sf"/>
</dbReference>
<sequence length="323" mass="36611">MTMWDTAEGLMYFLVRPLLMCRVGGNQVASASSAESMTSEEITQAFATQPAAEMLDYDLVGAVLGTGNVGLIAPDAVAKFVAEIRPELSSMELVRRHTSIHVPRGIGLVDDLLVQQYIPGQRLSHAWATMSWWRRFRVLLTLRFYIRELRSLSSRIGDPAFPGPLCSHDHEQSPQLCKGRLFNESGGSGPFATYRELSRWYKNRLLVMQRFRNVDQNIAQFDDRSPLVFTHMDIHMDNIIVGDDGHLWIIDWADAGWYPKWFEAASMTIFARLRGSPWVDWISFVAGNCEKPGQLPFIHAISWSLNTLTSDIINLIDSDPRHN</sequence>
<keyword evidence="2" id="KW-0808">Transferase</keyword>
<dbReference type="PANTHER" id="PTHR21310:SF15">
    <property type="entry name" value="AMINOGLYCOSIDE PHOSPHOTRANSFERASE DOMAIN-CONTAINING PROTEIN"/>
    <property type="match status" value="1"/>
</dbReference>
<dbReference type="InterPro" id="IPR002575">
    <property type="entry name" value="Aminoglycoside_PTrfase"/>
</dbReference>
<dbReference type="InterPro" id="IPR051678">
    <property type="entry name" value="AGP_Transferase"/>
</dbReference>
<dbReference type="Gene3D" id="3.90.1200.10">
    <property type="match status" value="1"/>
</dbReference>
<evidence type="ECO:0000259" key="1">
    <source>
        <dbReference type="Pfam" id="PF01636"/>
    </source>
</evidence>
<dbReference type="GO" id="GO:0016301">
    <property type="term" value="F:kinase activity"/>
    <property type="evidence" value="ECO:0007669"/>
    <property type="project" value="UniProtKB-KW"/>
</dbReference>
<organism evidence="2 3">
    <name type="scientific">Pterulicium gracile</name>
    <dbReference type="NCBI Taxonomy" id="1884261"/>
    <lineage>
        <taxon>Eukaryota</taxon>
        <taxon>Fungi</taxon>
        <taxon>Dikarya</taxon>
        <taxon>Basidiomycota</taxon>
        <taxon>Agaricomycotina</taxon>
        <taxon>Agaricomycetes</taxon>
        <taxon>Agaricomycetidae</taxon>
        <taxon>Agaricales</taxon>
        <taxon>Pleurotineae</taxon>
        <taxon>Pterulaceae</taxon>
        <taxon>Pterulicium</taxon>
    </lineage>
</organism>
<protein>
    <submittedName>
        <fullName evidence="2">Kinase-like domain-containing protein</fullName>
    </submittedName>
</protein>
<proteinExistence type="predicted"/>
<dbReference type="AlphaFoldDB" id="A0A5C3Q3Z3"/>
<evidence type="ECO:0000313" key="3">
    <source>
        <dbReference type="Proteomes" id="UP000305067"/>
    </source>
</evidence>
<feature type="domain" description="Aminoglycoside phosphotransferase" evidence="1">
    <location>
        <begin position="81"/>
        <end position="270"/>
    </location>
</feature>
<evidence type="ECO:0000313" key="2">
    <source>
        <dbReference type="EMBL" id="TFK96511.1"/>
    </source>
</evidence>
<keyword evidence="3" id="KW-1185">Reference proteome</keyword>
<dbReference type="OrthoDB" id="8300194at2759"/>
<keyword evidence="2" id="KW-0418">Kinase</keyword>
<name>A0A5C3Q3Z3_9AGAR</name>
<dbReference type="EMBL" id="ML178859">
    <property type="protein sequence ID" value="TFK96511.1"/>
    <property type="molecule type" value="Genomic_DNA"/>
</dbReference>
<accession>A0A5C3Q3Z3</accession>
<dbReference type="STRING" id="1884261.A0A5C3Q3Z3"/>
<dbReference type="SUPFAM" id="SSF56112">
    <property type="entry name" value="Protein kinase-like (PK-like)"/>
    <property type="match status" value="1"/>
</dbReference>
<dbReference type="PANTHER" id="PTHR21310">
    <property type="entry name" value="AMINOGLYCOSIDE PHOSPHOTRANSFERASE-RELATED-RELATED"/>
    <property type="match status" value="1"/>
</dbReference>
<gene>
    <name evidence="2" type="ORF">BDV98DRAFT_597558</name>
</gene>
<dbReference type="Proteomes" id="UP000305067">
    <property type="component" value="Unassembled WGS sequence"/>
</dbReference>